<name>A0A0N1HC19_9EURO</name>
<feature type="region of interest" description="Disordered" evidence="1">
    <location>
        <begin position="1"/>
        <end position="52"/>
    </location>
</feature>
<dbReference type="EMBL" id="LFJN01000010">
    <property type="protein sequence ID" value="KPI41146.1"/>
    <property type="molecule type" value="Genomic_DNA"/>
</dbReference>
<feature type="compositionally biased region" description="Polar residues" evidence="1">
    <location>
        <begin position="1"/>
        <end position="13"/>
    </location>
</feature>
<feature type="compositionally biased region" description="Low complexity" evidence="1">
    <location>
        <begin position="42"/>
        <end position="52"/>
    </location>
</feature>
<feature type="compositionally biased region" description="Low complexity" evidence="1">
    <location>
        <begin position="14"/>
        <end position="34"/>
    </location>
</feature>
<evidence type="ECO:0000313" key="3">
    <source>
        <dbReference type="Proteomes" id="UP000038010"/>
    </source>
</evidence>
<comment type="caution">
    <text evidence="2">The sequence shown here is derived from an EMBL/GenBank/DDBJ whole genome shotgun (WGS) entry which is preliminary data.</text>
</comment>
<protein>
    <submittedName>
        <fullName evidence="2">Uncharacterized protein</fullName>
    </submittedName>
</protein>
<dbReference type="AlphaFoldDB" id="A0A0N1HC19"/>
<accession>A0A0N1HC19</accession>
<dbReference type="STRING" id="1664694.A0A0N1HC19"/>
<reference evidence="2 3" key="1">
    <citation type="submission" date="2015-06" db="EMBL/GenBank/DDBJ databases">
        <title>Draft genome of the ant-associated black yeast Phialophora attae CBS 131958.</title>
        <authorList>
            <person name="Moreno L.F."/>
            <person name="Stielow B.J."/>
            <person name="de Hoog S."/>
            <person name="Vicente V.A."/>
            <person name="Weiss V.A."/>
            <person name="de Vries M."/>
            <person name="Cruz L.M."/>
            <person name="Souza E.M."/>
        </authorList>
    </citation>
    <scope>NUCLEOTIDE SEQUENCE [LARGE SCALE GENOMIC DNA]</scope>
    <source>
        <strain evidence="2 3">CBS 131958</strain>
    </source>
</reference>
<sequence length="299" mass="31312">MAPTTRVSTRSKQSSSGASNAAANPSNNRVTKPASKPKSKAAKAIAASSSSKAATVATLKQVNASGAYPLPASSESIPPTDSISAAAAKSPGSVPDNAILFPDPAAFDAFLATNASTSTGIWLHLAKKPKSGTKSTTTLTLPFALDIALTHGWIDGQARLAPDPTTNTVLSRFTPRRPKSTWSAINVAHIERLRAEGRMHRRGEEEVAKAQADGRWAGAYGGSERMEGVLDEVLGALDGMWPPSGTTKARNRAAREIMEGWGKGERYKALLGVAMAGTNESLRKKRIGAVLGKVCVRVV</sequence>
<dbReference type="RefSeq" id="XP_018001109.1">
    <property type="nucleotide sequence ID" value="XM_018148636.1"/>
</dbReference>
<dbReference type="OrthoDB" id="10263401at2759"/>
<dbReference type="VEuPathDB" id="FungiDB:AB675_8206"/>
<keyword evidence="3" id="KW-1185">Reference proteome</keyword>
<dbReference type="GeneID" id="28740516"/>
<proteinExistence type="predicted"/>
<evidence type="ECO:0000256" key="1">
    <source>
        <dbReference type="SAM" id="MobiDB-lite"/>
    </source>
</evidence>
<evidence type="ECO:0000313" key="2">
    <source>
        <dbReference type="EMBL" id="KPI41146.1"/>
    </source>
</evidence>
<dbReference type="Proteomes" id="UP000038010">
    <property type="component" value="Unassembled WGS sequence"/>
</dbReference>
<gene>
    <name evidence="2" type="ORF">AB675_8206</name>
</gene>
<organism evidence="2 3">
    <name type="scientific">Cyphellophora attinorum</name>
    <dbReference type="NCBI Taxonomy" id="1664694"/>
    <lineage>
        <taxon>Eukaryota</taxon>
        <taxon>Fungi</taxon>
        <taxon>Dikarya</taxon>
        <taxon>Ascomycota</taxon>
        <taxon>Pezizomycotina</taxon>
        <taxon>Eurotiomycetes</taxon>
        <taxon>Chaetothyriomycetidae</taxon>
        <taxon>Chaetothyriales</taxon>
        <taxon>Cyphellophoraceae</taxon>
        <taxon>Cyphellophora</taxon>
    </lineage>
</organism>